<dbReference type="Proteomes" id="UP000299102">
    <property type="component" value="Unassembled WGS sequence"/>
</dbReference>
<dbReference type="EMBL" id="BGZK01000884">
    <property type="protein sequence ID" value="GBP63971.1"/>
    <property type="molecule type" value="Genomic_DNA"/>
</dbReference>
<reference evidence="1 2" key="1">
    <citation type="journal article" date="2019" name="Commun. Biol.">
        <title>The bagworm genome reveals a unique fibroin gene that provides high tensile strength.</title>
        <authorList>
            <person name="Kono N."/>
            <person name="Nakamura H."/>
            <person name="Ohtoshi R."/>
            <person name="Tomita M."/>
            <person name="Numata K."/>
            <person name="Arakawa K."/>
        </authorList>
    </citation>
    <scope>NUCLEOTIDE SEQUENCE [LARGE SCALE GENOMIC DNA]</scope>
</reference>
<evidence type="ECO:0000313" key="2">
    <source>
        <dbReference type="Proteomes" id="UP000299102"/>
    </source>
</evidence>
<sequence length="80" mass="9165">MLFNITDARAQFAKVRCELRFGRCHWAKRRGAYGNGTGNANNKNGLQYVENEIHHDHDENTQTRGLLVEKIGQARIRLAN</sequence>
<protein>
    <submittedName>
        <fullName evidence="1">Uncharacterized protein</fullName>
    </submittedName>
</protein>
<comment type="caution">
    <text evidence="1">The sequence shown here is derived from an EMBL/GenBank/DDBJ whole genome shotgun (WGS) entry which is preliminary data.</text>
</comment>
<name>A0A4C1XJM1_EUMVA</name>
<accession>A0A4C1XJM1</accession>
<keyword evidence="2" id="KW-1185">Reference proteome</keyword>
<gene>
    <name evidence="1" type="ORF">EVAR_25122_1</name>
</gene>
<evidence type="ECO:0000313" key="1">
    <source>
        <dbReference type="EMBL" id="GBP63971.1"/>
    </source>
</evidence>
<organism evidence="1 2">
    <name type="scientific">Eumeta variegata</name>
    <name type="common">Bagworm moth</name>
    <name type="synonym">Eumeta japonica</name>
    <dbReference type="NCBI Taxonomy" id="151549"/>
    <lineage>
        <taxon>Eukaryota</taxon>
        <taxon>Metazoa</taxon>
        <taxon>Ecdysozoa</taxon>
        <taxon>Arthropoda</taxon>
        <taxon>Hexapoda</taxon>
        <taxon>Insecta</taxon>
        <taxon>Pterygota</taxon>
        <taxon>Neoptera</taxon>
        <taxon>Endopterygota</taxon>
        <taxon>Lepidoptera</taxon>
        <taxon>Glossata</taxon>
        <taxon>Ditrysia</taxon>
        <taxon>Tineoidea</taxon>
        <taxon>Psychidae</taxon>
        <taxon>Oiketicinae</taxon>
        <taxon>Eumeta</taxon>
    </lineage>
</organism>
<proteinExistence type="predicted"/>
<dbReference type="AlphaFoldDB" id="A0A4C1XJM1"/>